<evidence type="ECO:0000313" key="3">
    <source>
        <dbReference type="EMBL" id="BBB16641.1"/>
    </source>
</evidence>
<evidence type="ECO:0000259" key="2">
    <source>
        <dbReference type="PROSITE" id="PS50089"/>
    </source>
</evidence>
<feature type="domain" description="RING-type" evidence="2">
    <location>
        <begin position="79"/>
        <end position="122"/>
    </location>
</feature>
<dbReference type="EMBL" id="LC332918">
    <property type="protein sequence ID" value="BBB16641.1"/>
    <property type="molecule type" value="Genomic_DNA"/>
</dbReference>
<evidence type="ECO:0000256" key="1">
    <source>
        <dbReference type="PROSITE-ProRule" id="PRU00175"/>
    </source>
</evidence>
<keyword evidence="1" id="KW-0862">Zinc</keyword>
<dbReference type="InterPro" id="IPR001841">
    <property type="entry name" value="Znf_RING"/>
</dbReference>
<reference evidence="3" key="1">
    <citation type="submission" date="2017-10" db="EMBL/GenBank/DDBJ databases">
        <title>Ascovirus isolated from Spodoptera litura (Noctuidae: Lepidoptera) transmitted by generalist endoparasitoid Meteorus pulchricornis (Braconidae: Hymenoptera).</title>
        <authorList>
            <person name="Arai E."/>
            <person name="Ishii K."/>
            <person name="Ishii H."/>
            <person name="Kunimi Y."/>
            <person name="Inoue M.N."/>
            <person name="Makiyama N."/>
            <person name="Sagawa S."/>
            <person name="Nakai M."/>
        </authorList>
    </citation>
    <scope>NUCLEOTIDE SEQUENCE [LARGE SCALE GENOMIC DNA]</scope>
    <source>
        <strain evidence="3">ENT01</strain>
    </source>
</reference>
<dbReference type="GO" id="GO:0008270">
    <property type="term" value="F:zinc ion binding"/>
    <property type="evidence" value="ECO:0007669"/>
    <property type="project" value="UniProtKB-KW"/>
</dbReference>
<dbReference type="Proteomes" id="UP000317522">
    <property type="component" value="Segment"/>
</dbReference>
<dbReference type="InterPro" id="IPR013083">
    <property type="entry name" value="Znf_RING/FYVE/PHD"/>
</dbReference>
<dbReference type="SUPFAM" id="SSF57850">
    <property type="entry name" value="RING/U-box"/>
    <property type="match status" value="1"/>
</dbReference>
<dbReference type="Gene3D" id="3.30.40.10">
    <property type="entry name" value="Zinc/RING finger domain, C3HC4 (zinc finger)"/>
    <property type="match status" value="1"/>
</dbReference>
<name>A0A2Z5UZP9_9VIRU</name>
<dbReference type="Pfam" id="PF13923">
    <property type="entry name" value="zf-C3HC4_2"/>
    <property type="match status" value="1"/>
</dbReference>
<proteinExistence type="predicted"/>
<keyword evidence="1" id="KW-0479">Metal-binding</keyword>
<keyword evidence="3" id="KW-0436">Ligase</keyword>
<protein>
    <submittedName>
        <fullName evidence="3">Ubiquitin ligase</fullName>
    </submittedName>
</protein>
<dbReference type="GO" id="GO:0016874">
    <property type="term" value="F:ligase activity"/>
    <property type="evidence" value="ECO:0007669"/>
    <property type="project" value="UniProtKB-KW"/>
</dbReference>
<organism evidence="3">
    <name type="scientific">Heliothis virescens ascovirus 3j</name>
    <dbReference type="NCBI Taxonomy" id="1561067"/>
    <lineage>
        <taxon>Viruses</taxon>
        <taxon>Varidnaviria</taxon>
        <taxon>Bamfordvirae</taxon>
        <taxon>Nucleocytoviricota</taxon>
        <taxon>Megaviricetes</taxon>
        <taxon>Pimascovirales</taxon>
        <taxon>Pimascovirales incertae sedis</taxon>
        <taxon>Ascoviridae</taxon>
        <taxon>Ascovirus</taxon>
    </lineage>
</organism>
<keyword evidence="1" id="KW-0863">Zinc-finger</keyword>
<dbReference type="PROSITE" id="PS50089">
    <property type="entry name" value="ZF_RING_2"/>
    <property type="match status" value="1"/>
</dbReference>
<sequence length="166" mass="19199">MLKLLVMWRAQPAIRTETNRYIFFKNSPSPIGAVDVIYDKLSGKMHVNLNQITSRILGRIDVNLVDDPCYTVENRFSRCTLSLIANDEHHIPVVYEAENCRHSFCASCFDAWIDIDKRCPDCGLAVYHYFVKRADGHIERVVSKWGEMRTLDADDLSDVERRECTQ</sequence>
<accession>A0A2Z5UZP9</accession>